<evidence type="ECO:0000313" key="3">
    <source>
        <dbReference type="EMBL" id="RDU68652.1"/>
    </source>
</evidence>
<keyword evidence="2 3" id="KW-0808">Transferase</keyword>
<sequence length="387" mass="44938">MIKEILYKIFYFFEWIFSTLFFSKQKKSLIVIRTDAIGDYILFRNFLASLYEQYGKFTLVGNIAFQNLAEQLDNEFIDEFIPINRRLFARNLLYRFKLIKRIRTTSYQTLINPIYSRDRISEDIAKIINAQEKIASQGDLSNLPPTLKKKYDKNYSLLIPDTDEILFEFYRNLNFFKTLIKPNIQVDFYMRLQDLKKNLSQYSLSTPYSVIFIGASDQFRKWGLDNFVEIGKFLNLNFKNHIVICGGEEDMQGGKYIQEKLASCGIQSTNLCGKTSLIDLALILNNTDFLISNETSAVHIAMALHCSKVFVISNGNHFHRFSPYPQELRGNHYHLILHPSIQNCVDQSSFAGKNSTLDINDIDASMLIDKILKKYPIANDTHKEFSC</sequence>
<keyword evidence="1" id="KW-0328">Glycosyltransferase</keyword>
<dbReference type="Proteomes" id="UP000257067">
    <property type="component" value="Unassembled WGS sequence"/>
</dbReference>
<dbReference type="PANTHER" id="PTHR30160">
    <property type="entry name" value="TETRAACYLDISACCHARIDE 4'-KINASE-RELATED"/>
    <property type="match status" value="1"/>
</dbReference>
<gene>
    <name evidence="3" type="ORF">CQA62_05990</name>
</gene>
<reference evidence="3 4" key="1">
    <citation type="submission" date="2018-04" db="EMBL/GenBank/DDBJ databases">
        <title>Novel Campyloabacter and Helicobacter Species and Strains.</title>
        <authorList>
            <person name="Mannion A.J."/>
            <person name="Shen Z."/>
            <person name="Fox J.G."/>
        </authorList>
    </citation>
    <scope>NUCLEOTIDE SEQUENCE [LARGE SCALE GENOMIC DNA]</scope>
    <source>
        <strain evidence="3 4">ATCC 700242</strain>
    </source>
</reference>
<name>A0A3D8ITV9_9HELI</name>
<dbReference type="CDD" id="cd03789">
    <property type="entry name" value="GT9_LPS_heptosyltransferase"/>
    <property type="match status" value="1"/>
</dbReference>
<dbReference type="Pfam" id="PF01075">
    <property type="entry name" value="Glyco_transf_9"/>
    <property type="match status" value="1"/>
</dbReference>
<dbReference type="GO" id="GO:0009244">
    <property type="term" value="P:lipopolysaccharide core region biosynthetic process"/>
    <property type="evidence" value="ECO:0007669"/>
    <property type="project" value="TreeGrafter"/>
</dbReference>
<evidence type="ECO:0000313" key="4">
    <source>
        <dbReference type="Proteomes" id="UP000257067"/>
    </source>
</evidence>
<comment type="caution">
    <text evidence="3">The sequence shown here is derived from an EMBL/GenBank/DDBJ whole genome shotgun (WGS) entry which is preliminary data.</text>
</comment>
<dbReference type="RefSeq" id="WP_104724784.1">
    <property type="nucleotide sequence ID" value="NZ_FZNE01000006.1"/>
</dbReference>
<protein>
    <submittedName>
        <fullName evidence="3">Lipopolysaccharide heptosyltransferase family protein</fullName>
    </submittedName>
</protein>
<dbReference type="Gene3D" id="3.40.50.2000">
    <property type="entry name" value="Glycogen Phosphorylase B"/>
    <property type="match status" value="2"/>
</dbReference>
<dbReference type="InterPro" id="IPR051199">
    <property type="entry name" value="LPS_LOS_Heptosyltrfase"/>
</dbReference>
<keyword evidence="4" id="KW-1185">Reference proteome</keyword>
<dbReference type="OrthoDB" id="9797795at2"/>
<evidence type="ECO:0000256" key="2">
    <source>
        <dbReference type="ARBA" id="ARBA00022679"/>
    </source>
</evidence>
<accession>A0A3D8ITV9</accession>
<dbReference type="GO" id="GO:0008713">
    <property type="term" value="F:ADP-heptose-lipopolysaccharide heptosyltransferase activity"/>
    <property type="evidence" value="ECO:0007669"/>
    <property type="project" value="TreeGrafter"/>
</dbReference>
<dbReference type="EMBL" id="NXLU01000008">
    <property type="protein sequence ID" value="RDU68652.1"/>
    <property type="molecule type" value="Genomic_DNA"/>
</dbReference>
<evidence type="ECO:0000256" key="1">
    <source>
        <dbReference type="ARBA" id="ARBA00022676"/>
    </source>
</evidence>
<dbReference type="AlphaFoldDB" id="A0A3D8ITV9"/>
<dbReference type="InterPro" id="IPR002201">
    <property type="entry name" value="Glyco_trans_9"/>
</dbReference>
<dbReference type="SUPFAM" id="SSF53756">
    <property type="entry name" value="UDP-Glycosyltransferase/glycogen phosphorylase"/>
    <property type="match status" value="1"/>
</dbReference>
<dbReference type="PANTHER" id="PTHR30160:SF1">
    <property type="entry name" value="LIPOPOLYSACCHARIDE 1,2-N-ACETYLGLUCOSAMINETRANSFERASE-RELATED"/>
    <property type="match status" value="1"/>
</dbReference>
<dbReference type="GO" id="GO:0005829">
    <property type="term" value="C:cytosol"/>
    <property type="evidence" value="ECO:0007669"/>
    <property type="project" value="TreeGrafter"/>
</dbReference>
<proteinExistence type="predicted"/>
<organism evidence="3 4">
    <name type="scientific">Helicobacter cholecystus</name>
    <dbReference type="NCBI Taxonomy" id="45498"/>
    <lineage>
        <taxon>Bacteria</taxon>
        <taxon>Pseudomonadati</taxon>
        <taxon>Campylobacterota</taxon>
        <taxon>Epsilonproteobacteria</taxon>
        <taxon>Campylobacterales</taxon>
        <taxon>Helicobacteraceae</taxon>
        <taxon>Helicobacter</taxon>
    </lineage>
</organism>